<dbReference type="STRING" id="2094558.A0A314UMT7"/>
<dbReference type="OrthoDB" id="1689965at2759"/>
<protein>
    <submittedName>
        <fullName evidence="1">Uncharacterized protein</fullName>
    </submittedName>
</protein>
<reference evidence="1 2" key="1">
    <citation type="submission" date="2018-02" db="EMBL/GenBank/DDBJ databases">
        <title>Draft genome of wild Prunus yedoensis var. nudiflora.</title>
        <authorList>
            <person name="Baek S."/>
            <person name="Kim J.-H."/>
            <person name="Choi K."/>
            <person name="Kim G.-B."/>
            <person name="Cho A."/>
            <person name="Jang H."/>
            <person name="Shin C.-H."/>
            <person name="Yu H.-J."/>
            <person name="Mun J.-H."/>
        </authorList>
    </citation>
    <scope>NUCLEOTIDE SEQUENCE [LARGE SCALE GENOMIC DNA]</scope>
    <source>
        <strain evidence="2">cv. Jeju island</strain>
        <tissue evidence="1">Leaf</tissue>
    </source>
</reference>
<dbReference type="EMBL" id="PJQY01003278">
    <property type="protein sequence ID" value="PQM38770.1"/>
    <property type="molecule type" value="Genomic_DNA"/>
</dbReference>
<name>A0A314UMT7_PRUYE</name>
<keyword evidence="2" id="KW-1185">Reference proteome</keyword>
<organism evidence="1 2">
    <name type="scientific">Prunus yedoensis var. nudiflora</name>
    <dbReference type="NCBI Taxonomy" id="2094558"/>
    <lineage>
        <taxon>Eukaryota</taxon>
        <taxon>Viridiplantae</taxon>
        <taxon>Streptophyta</taxon>
        <taxon>Embryophyta</taxon>
        <taxon>Tracheophyta</taxon>
        <taxon>Spermatophyta</taxon>
        <taxon>Magnoliopsida</taxon>
        <taxon>eudicotyledons</taxon>
        <taxon>Gunneridae</taxon>
        <taxon>Pentapetalae</taxon>
        <taxon>rosids</taxon>
        <taxon>fabids</taxon>
        <taxon>Rosales</taxon>
        <taxon>Rosaceae</taxon>
        <taxon>Amygdaloideae</taxon>
        <taxon>Amygdaleae</taxon>
        <taxon>Prunus</taxon>
    </lineage>
</organism>
<dbReference type="AlphaFoldDB" id="A0A314UMT7"/>
<proteinExistence type="predicted"/>
<evidence type="ECO:0000313" key="1">
    <source>
        <dbReference type="EMBL" id="PQM38770.1"/>
    </source>
</evidence>
<sequence>MAQILRDRVFGNSRRHSQRYNPIQTTMPVYPVEDLPNPFGELGPNLSDKELRETVYEILVGACRSSRAKLLTYIPQFEKTDRSDRITLSSLPSSLQRSFWGLWFGENDQICDMGWGGDGLGWNKRGVKAGRVA</sequence>
<gene>
    <name evidence="1" type="ORF">Pyn_34455</name>
</gene>
<evidence type="ECO:0000313" key="2">
    <source>
        <dbReference type="Proteomes" id="UP000250321"/>
    </source>
</evidence>
<accession>A0A314UMT7</accession>
<comment type="caution">
    <text evidence="1">The sequence shown here is derived from an EMBL/GenBank/DDBJ whole genome shotgun (WGS) entry which is preliminary data.</text>
</comment>
<dbReference type="Proteomes" id="UP000250321">
    <property type="component" value="Unassembled WGS sequence"/>
</dbReference>